<reference evidence="2 3" key="1">
    <citation type="submission" date="2016-10" db="EMBL/GenBank/DDBJ databases">
        <authorList>
            <person name="de Groot N.N."/>
        </authorList>
    </citation>
    <scope>NUCLEOTIDE SEQUENCE [LARGE SCALE GENOMIC DNA]</scope>
    <source>
        <strain evidence="2 3">DSM 13305</strain>
    </source>
</reference>
<dbReference type="SUPFAM" id="SSF53800">
    <property type="entry name" value="Chelatase"/>
    <property type="match status" value="1"/>
</dbReference>
<dbReference type="Proteomes" id="UP000198847">
    <property type="component" value="Unassembled WGS sequence"/>
</dbReference>
<dbReference type="InterPro" id="IPR010388">
    <property type="entry name" value="Anaerobic_Co-chelatase"/>
</dbReference>
<dbReference type="GO" id="GO:0016852">
    <property type="term" value="F:sirohydrochlorin cobaltochelatase activity"/>
    <property type="evidence" value="ECO:0007669"/>
    <property type="project" value="InterPro"/>
</dbReference>
<keyword evidence="1" id="KW-0732">Signal</keyword>
<evidence type="ECO:0000313" key="2">
    <source>
        <dbReference type="EMBL" id="SEP34707.1"/>
    </source>
</evidence>
<dbReference type="EMBL" id="FODY01000020">
    <property type="protein sequence ID" value="SEP34707.1"/>
    <property type="molecule type" value="Genomic_DNA"/>
</dbReference>
<accession>A0A1H8X4W3</accession>
<dbReference type="RefSeq" id="WP_091749152.1">
    <property type="nucleotide sequence ID" value="NZ_FODY01000020.1"/>
</dbReference>
<dbReference type="OrthoDB" id="9770331at2"/>
<name>A0A1H8X4W3_9FIRM</name>
<feature type="signal peptide" evidence="1">
    <location>
        <begin position="1"/>
        <end position="23"/>
    </location>
</feature>
<feature type="chain" id="PRO_5039252543" evidence="1">
    <location>
        <begin position="24"/>
        <end position="344"/>
    </location>
</feature>
<dbReference type="GO" id="GO:0019251">
    <property type="term" value="P:anaerobic cobalamin biosynthetic process"/>
    <property type="evidence" value="ECO:0007669"/>
    <property type="project" value="InterPro"/>
</dbReference>
<dbReference type="STRING" id="112903.SAMN04490178_12012"/>
<organism evidence="2 3">
    <name type="scientific">Propionispora vibrioides</name>
    <dbReference type="NCBI Taxonomy" id="112903"/>
    <lineage>
        <taxon>Bacteria</taxon>
        <taxon>Bacillati</taxon>
        <taxon>Bacillota</taxon>
        <taxon>Negativicutes</taxon>
        <taxon>Selenomonadales</taxon>
        <taxon>Sporomusaceae</taxon>
        <taxon>Propionispora</taxon>
    </lineage>
</organism>
<gene>
    <name evidence="2" type="ORF">SAMN04490178_12012</name>
</gene>
<dbReference type="Gene3D" id="3.40.50.1400">
    <property type="match status" value="2"/>
</dbReference>
<dbReference type="AlphaFoldDB" id="A0A1H8X4W3"/>
<keyword evidence="3" id="KW-1185">Reference proteome</keyword>
<protein>
    <submittedName>
        <fullName evidence="2">Sirohydrochlorin cobaltochelatase</fullName>
    </submittedName>
</protein>
<evidence type="ECO:0000313" key="3">
    <source>
        <dbReference type="Proteomes" id="UP000198847"/>
    </source>
</evidence>
<dbReference type="Pfam" id="PF06180">
    <property type="entry name" value="CbiK"/>
    <property type="match status" value="1"/>
</dbReference>
<proteinExistence type="predicted"/>
<sequence>MRLSGKKLLIASVVCAMMTGLTATGFAAYQLNPEVKDATPALKQAAEIGVRVSETPSLQNLENKDAILVMSFGTTFTDSRKATIEKTVADIQAAHPNTKVVLAFTSHIIVDRIQANEGIKIPTPEEALAQLKAEGYSRIALTSLDVIPGMEYAYDTAIFDIYKSQFKKMTLGTTLMYWMGQENQRDDVTEAMKAFSTEFPKTGKKDAVLLMAHGTPHPSNAYYAVMQDRLTELGFKNTYVYSVEGWPHLDTVIPQLKAQGIKNVTLIPMMMVAGDHANNDMAGSEPESHKSILEKEGFKVTPYIHGLGENQAIRKLFVDRANEAWDALEAATPVKEKGHGMMMK</sequence>
<dbReference type="CDD" id="cd03413">
    <property type="entry name" value="CbiK_C"/>
    <property type="match status" value="1"/>
</dbReference>
<evidence type="ECO:0000256" key="1">
    <source>
        <dbReference type="SAM" id="SignalP"/>
    </source>
</evidence>